<dbReference type="OrthoDB" id="459488at2"/>
<sequence>MNEKGQETDIEFKQLEDELDQISQIESLVSSGELEPQNLQNILIDHFKLCSSTFEKCMKLGNANDGKIAVWSYALAEKVAQQGFIFLTPDWTMAEAIMLRNSAVAQAASSNLTNDIGGLLNAMKIVEGLFSRSEFGQDSTLFLDAGKLALVIGQKTKQLGYLFLSEGYLRQGIDIATIQLNSDRSERSADIFVKFNQFSGSLYRELHEFIKSENYQDLSCWYGKNSILAFPEAVSINCKIECARSLIQTHSINDNRIAFSLLYDCLQYLDREPVKVGTLVLQNLIDCCTNLGRESGRYIQEIDILRMICNLQTRYLAENEVDSALIQLEELKLELFARNQEIISISENWKEIYDRSQRFWRKYLTDHELFSLGDFSLLNIAAELNMVDEVSSDNALVDLIGNVEKVLFRAFFTREIDELVRSYSSLPDQLICQLRQRLTLEETLLVFDLLRQPNAKLRTIILGLSQRENTDPEISSLIREMFQIEDGLIVADDTPSAFERLRLQHSKYIEVRSSIGNKLDVRRAEIDELICGENHSSLPELLDEADQNLCLVSATEKGVIIHIVGAFGQKNFLFDEVKLEDLVCISNDWLQEFKRYELAIERDQLKTEHLVRWNEFIDRFLDRLWSKLCAFINEALINTSLRPDARIGLLLPSYLYNLPILAARSDTGTHFFEKWNLCLFPSIWSAKQVLLRKVSRTEQSPKNVTVIFDPLNDFPFEQRNFGEPTGAGDPKLNVDLLYGGEATKRKVLSSLENADAVAFYCHGYYHHRFSQFSSLQLSDEDNPTNSSHLSVRELQDEKFKNLRLVLLGACGQGLVGNRYGNNFESVAVSFLESEANAAIAPLWSVLSQPTVGLGTKIMAKFVETGSAYETYRHAIKEAAYNGFETGQNDLPLARAKTSPDETNEGGPTDLPINAPIFWAGLTLWGC</sequence>
<organism evidence="3 4">
    <name type="scientific">Cohaesibacter gelatinilyticus</name>
    <dbReference type="NCBI Taxonomy" id="372072"/>
    <lineage>
        <taxon>Bacteria</taxon>
        <taxon>Pseudomonadati</taxon>
        <taxon>Pseudomonadota</taxon>
        <taxon>Alphaproteobacteria</taxon>
        <taxon>Hyphomicrobiales</taxon>
        <taxon>Cohaesibacteraceae</taxon>
    </lineage>
</organism>
<reference evidence="3 4" key="1">
    <citation type="submission" date="2017-09" db="EMBL/GenBank/DDBJ databases">
        <authorList>
            <person name="Ehlers B."/>
            <person name="Leendertz F.H."/>
        </authorList>
    </citation>
    <scope>NUCLEOTIDE SEQUENCE [LARGE SCALE GENOMIC DNA]</scope>
    <source>
        <strain evidence="3 4">DSM 18289</strain>
    </source>
</reference>
<evidence type="ECO:0000259" key="2">
    <source>
        <dbReference type="Pfam" id="PF12770"/>
    </source>
</evidence>
<dbReference type="InterPro" id="IPR024983">
    <property type="entry name" value="CHAT_dom"/>
</dbReference>
<feature type="domain" description="CHAT" evidence="2">
    <location>
        <begin position="621"/>
        <end position="925"/>
    </location>
</feature>
<accession>A0A285PFN8</accession>
<name>A0A285PFN8_9HYPH</name>
<proteinExistence type="predicted"/>
<dbReference type="AlphaFoldDB" id="A0A285PFN8"/>
<evidence type="ECO:0000256" key="1">
    <source>
        <dbReference type="SAM" id="MobiDB-lite"/>
    </source>
</evidence>
<dbReference type="EMBL" id="OBEL01000003">
    <property type="protein sequence ID" value="SNZ20103.1"/>
    <property type="molecule type" value="Genomic_DNA"/>
</dbReference>
<keyword evidence="4" id="KW-1185">Reference proteome</keyword>
<evidence type="ECO:0000313" key="3">
    <source>
        <dbReference type="EMBL" id="SNZ20103.1"/>
    </source>
</evidence>
<dbReference type="Proteomes" id="UP000219439">
    <property type="component" value="Unassembled WGS sequence"/>
</dbReference>
<dbReference type="RefSeq" id="WP_097154446.1">
    <property type="nucleotide sequence ID" value="NZ_OBEL01000003.1"/>
</dbReference>
<evidence type="ECO:0000313" key="4">
    <source>
        <dbReference type="Proteomes" id="UP000219439"/>
    </source>
</evidence>
<feature type="region of interest" description="Disordered" evidence="1">
    <location>
        <begin position="890"/>
        <end position="909"/>
    </location>
</feature>
<dbReference type="Pfam" id="PF12770">
    <property type="entry name" value="CHAT"/>
    <property type="match status" value="1"/>
</dbReference>
<gene>
    <name evidence="3" type="ORF">SAMN06265368_3202</name>
</gene>
<protein>
    <submittedName>
        <fullName evidence="3">CHAT domain-containing protein</fullName>
    </submittedName>
</protein>